<keyword evidence="2" id="KW-1185">Reference proteome</keyword>
<sequence length="66" mass="6587">MTGEQATATVELDVAGAARIGSAGGLATAPEKGGQLFGCVSILGWGDDRCIHSSPGTGWVDAVDVR</sequence>
<evidence type="ECO:0000313" key="1">
    <source>
        <dbReference type="EMBL" id="TCO08074.1"/>
    </source>
</evidence>
<name>A0ABY2B661_9ACTN</name>
<proteinExistence type="predicted"/>
<dbReference type="Proteomes" id="UP000295818">
    <property type="component" value="Unassembled WGS sequence"/>
</dbReference>
<organism evidence="1 2">
    <name type="scientific">Kribbella orskensis</name>
    <dbReference type="NCBI Taxonomy" id="2512216"/>
    <lineage>
        <taxon>Bacteria</taxon>
        <taxon>Bacillati</taxon>
        <taxon>Actinomycetota</taxon>
        <taxon>Actinomycetes</taxon>
        <taxon>Propionibacteriales</taxon>
        <taxon>Kribbellaceae</taxon>
        <taxon>Kribbella</taxon>
    </lineage>
</organism>
<reference evidence="1 2" key="1">
    <citation type="journal article" date="2015" name="Stand. Genomic Sci.">
        <title>Genomic Encyclopedia of Bacterial and Archaeal Type Strains, Phase III: the genomes of soil and plant-associated and newly described type strains.</title>
        <authorList>
            <person name="Whitman W.B."/>
            <person name="Woyke T."/>
            <person name="Klenk H.P."/>
            <person name="Zhou Y."/>
            <person name="Lilburn T.G."/>
            <person name="Beck B.J."/>
            <person name="De Vos P."/>
            <person name="Vandamme P."/>
            <person name="Eisen J.A."/>
            <person name="Garrity G."/>
            <person name="Hugenholtz P."/>
            <person name="Kyrpides N.C."/>
        </authorList>
    </citation>
    <scope>NUCLEOTIDE SEQUENCE [LARGE SCALE GENOMIC DNA]</scope>
    <source>
        <strain evidence="1 2">VKM Ac-2538</strain>
    </source>
</reference>
<protein>
    <submittedName>
        <fullName evidence="1">Uncharacterized protein</fullName>
    </submittedName>
</protein>
<gene>
    <name evidence="1" type="ORF">EV644_15019</name>
</gene>
<evidence type="ECO:0000313" key="2">
    <source>
        <dbReference type="Proteomes" id="UP000295818"/>
    </source>
</evidence>
<dbReference type="EMBL" id="SLWM01000050">
    <property type="protein sequence ID" value="TCO08074.1"/>
    <property type="molecule type" value="Genomic_DNA"/>
</dbReference>
<accession>A0ABY2B661</accession>
<comment type="caution">
    <text evidence="1">The sequence shown here is derived from an EMBL/GenBank/DDBJ whole genome shotgun (WGS) entry which is preliminary data.</text>
</comment>